<dbReference type="InterPro" id="IPR001412">
    <property type="entry name" value="aa-tRNA-synth_I_CS"/>
</dbReference>
<proteinExistence type="inferred from homology"/>
<comment type="catalytic activity">
    <reaction evidence="8 9">
        <text>tRNA(Arg) + L-arginine + ATP = L-arginyl-tRNA(Arg) + AMP + diphosphate</text>
        <dbReference type="Rhea" id="RHEA:20301"/>
        <dbReference type="Rhea" id="RHEA-COMP:9658"/>
        <dbReference type="Rhea" id="RHEA-COMP:9673"/>
        <dbReference type="ChEBI" id="CHEBI:30616"/>
        <dbReference type="ChEBI" id="CHEBI:32682"/>
        <dbReference type="ChEBI" id="CHEBI:33019"/>
        <dbReference type="ChEBI" id="CHEBI:78442"/>
        <dbReference type="ChEBI" id="CHEBI:78513"/>
        <dbReference type="ChEBI" id="CHEBI:456215"/>
        <dbReference type="EC" id="6.1.1.19"/>
    </reaction>
</comment>
<evidence type="ECO:0000259" key="12">
    <source>
        <dbReference type="SMART" id="SM01016"/>
    </source>
</evidence>
<dbReference type="PANTHER" id="PTHR11956">
    <property type="entry name" value="ARGINYL-TRNA SYNTHETASE"/>
    <property type="match status" value="1"/>
</dbReference>
<evidence type="ECO:0000256" key="6">
    <source>
        <dbReference type="ARBA" id="ARBA00022917"/>
    </source>
</evidence>
<evidence type="ECO:0000256" key="8">
    <source>
        <dbReference type="ARBA" id="ARBA00049339"/>
    </source>
</evidence>
<dbReference type="PANTHER" id="PTHR11956:SF5">
    <property type="entry name" value="ARGININE--TRNA LIGASE, CYTOPLASMIC"/>
    <property type="match status" value="1"/>
</dbReference>
<dbReference type="SUPFAM" id="SSF47323">
    <property type="entry name" value="Anticodon-binding domain of a subclass of class I aminoacyl-tRNA synthetases"/>
    <property type="match status" value="1"/>
</dbReference>
<dbReference type="InterPro" id="IPR009080">
    <property type="entry name" value="tRNAsynth_Ia_anticodon-bd"/>
</dbReference>
<evidence type="ECO:0000256" key="10">
    <source>
        <dbReference type="RuleBase" id="RU363038"/>
    </source>
</evidence>
<dbReference type="SMART" id="SM00836">
    <property type="entry name" value="DALR_1"/>
    <property type="match status" value="1"/>
</dbReference>
<protein>
    <recommendedName>
        <fullName evidence="9">Arginine--tRNA ligase</fullName>
        <ecNumber evidence="9">6.1.1.19</ecNumber>
    </recommendedName>
    <alternativeName>
        <fullName evidence="9">Arginyl-tRNA synthetase</fullName>
        <shortName evidence="9">ArgRS</shortName>
    </alternativeName>
</protein>
<dbReference type="GO" id="GO:0005737">
    <property type="term" value="C:cytoplasm"/>
    <property type="evidence" value="ECO:0007669"/>
    <property type="project" value="UniProtKB-SubCell"/>
</dbReference>
<comment type="caution">
    <text evidence="13">The sequence shown here is derived from an EMBL/GenBank/DDBJ whole genome shotgun (WGS) entry which is preliminary data.</text>
</comment>
<dbReference type="InterPro" id="IPR005148">
    <property type="entry name" value="Arg-tRNA-synth_N"/>
</dbReference>
<keyword evidence="7 9" id="KW-0030">Aminoacyl-tRNA synthetase</keyword>
<dbReference type="NCBIfam" id="TIGR00456">
    <property type="entry name" value="argS"/>
    <property type="match status" value="1"/>
</dbReference>
<feature type="domain" description="Arginyl tRNA synthetase N-terminal" evidence="12">
    <location>
        <begin position="2"/>
        <end position="87"/>
    </location>
</feature>
<keyword evidence="6 9" id="KW-0648">Protein biosynthesis</keyword>
<feature type="short sequence motif" description="'HIGH' region" evidence="9">
    <location>
        <begin position="123"/>
        <end position="133"/>
    </location>
</feature>
<dbReference type="PROSITE" id="PS00178">
    <property type="entry name" value="AA_TRNA_LIGASE_I"/>
    <property type="match status" value="1"/>
</dbReference>
<dbReference type="Gene3D" id="3.30.1360.70">
    <property type="entry name" value="Arginyl tRNA synthetase N-terminal domain"/>
    <property type="match status" value="1"/>
</dbReference>
<dbReference type="HAMAP" id="MF_00123">
    <property type="entry name" value="Arg_tRNA_synth"/>
    <property type="match status" value="1"/>
</dbReference>
<evidence type="ECO:0000256" key="4">
    <source>
        <dbReference type="ARBA" id="ARBA00022741"/>
    </source>
</evidence>
<dbReference type="GO" id="GO:0006420">
    <property type="term" value="P:arginyl-tRNA aminoacylation"/>
    <property type="evidence" value="ECO:0007669"/>
    <property type="project" value="UniProtKB-UniRule"/>
</dbReference>
<dbReference type="EC" id="6.1.1.19" evidence="9"/>
<keyword evidence="4 9" id="KW-0547">Nucleotide-binding</keyword>
<comment type="subcellular location">
    <subcellularLocation>
        <location evidence="9">Cytoplasm</location>
    </subcellularLocation>
</comment>
<evidence type="ECO:0000256" key="9">
    <source>
        <dbReference type="HAMAP-Rule" id="MF_00123"/>
    </source>
</evidence>
<dbReference type="OrthoDB" id="9803211at2"/>
<dbReference type="Pfam" id="PF00750">
    <property type="entry name" value="tRNA-synt_1d"/>
    <property type="match status" value="1"/>
</dbReference>
<evidence type="ECO:0000313" key="14">
    <source>
        <dbReference type="Proteomes" id="UP000265845"/>
    </source>
</evidence>
<keyword evidence="2 9" id="KW-0963">Cytoplasm</keyword>
<dbReference type="CDD" id="cd00671">
    <property type="entry name" value="ArgRS_core"/>
    <property type="match status" value="1"/>
</dbReference>
<dbReference type="GO" id="GO:0005524">
    <property type="term" value="F:ATP binding"/>
    <property type="evidence" value="ECO:0007669"/>
    <property type="project" value="UniProtKB-UniRule"/>
</dbReference>
<organism evidence="13 14">
    <name type="scientific">Henriciella algicola</name>
    <dbReference type="NCBI Taxonomy" id="1608422"/>
    <lineage>
        <taxon>Bacteria</taxon>
        <taxon>Pseudomonadati</taxon>
        <taxon>Pseudomonadota</taxon>
        <taxon>Alphaproteobacteria</taxon>
        <taxon>Hyphomonadales</taxon>
        <taxon>Hyphomonadaceae</taxon>
        <taxon>Henriciella</taxon>
    </lineage>
</organism>
<sequence length="587" mass="63924">MMDLVTHLSKVFEQAFEAEGFENRWGAVRRSDRPELADFQCNGCMGAAKSKGLVPRDLAATIAEKVQGDEAIERVDVAGPGFLNIKVTSAALSRQAEAVRADDKAGGGAVVSPEKVVIDFGGPNVAKPMHVGHLRSAVIGDTLCRLFRFLGEDVTGDAHLGDWGLQMGHLITELLAEQPDLIYFRPDFSGPYPEESPVTIEDLGRLYPQASAKAKADPARNEASQLAVAEMQAGHPGYRALLRHFINVSVEALKIDYSFLGVEFDLWKGESDVDGLIPGMVEDLKDKGLAKLDDGAWIIDVARESDKKEMPPFMVINSRGGTGYHATDLATIVDRVGTLHPDRMLYVVDQRQALHFEQVFRAADMAGLMAEDRLEHIGFGTVNGTDGKPFKTREGGVLRLADLNRMALEEAEKRIGETGLSGDIGEDERAKIAALVARAALRFADLQNVRTTNYVFDLERFTSFEGKTGPYLLYAAVRIKSLLRRAKEAGHAAGEIRVESDTERALVLALDGFAGALEQSHAKRQPHILCEHVYSLAQAFSALYAAHPIANEEDAALRASRLGLCEAVLKQLEAGLAILGIEAPERM</sequence>
<evidence type="ECO:0000256" key="5">
    <source>
        <dbReference type="ARBA" id="ARBA00022840"/>
    </source>
</evidence>
<dbReference type="InterPro" id="IPR036695">
    <property type="entry name" value="Arg-tRNA-synth_N_sf"/>
</dbReference>
<accession>A0A399RB10</accession>
<dbReference type="InterPro" id="IPR001278">
    <property type="entry name" value="Arg-tRNA-ligase"/>
</dbReference>
<gene>
    <name evidence="9" type="primary">argS</name>
    <name evidence="13" type="ORF">D1222_14625</name>
</gene>
<keyword evidence="14" id="KW-1185">Reference proteome</keyword>
<dbReference type="InterPro" id="IPR014729">
    <property type="entry name" value="Rossmann-like_a/b/a_fold"/>
</dbReference>
<dbReference type="AlphaFoldDB" id="A0A399RB10"/>
<dbReference type="InterPro" id="IPR035684">
    <property type="entry name" value="ArgRS_core"/>
</dbReference>
<name>A0A399RB10_9PROT</name>
<feature type="domain" description="DALR anticodon binding" evidence="11">
    <location>
        <begin position="472"/>
        <end position="587"/>
    </location>
</feature>
<dbReference type="Proteomes" id="UP000265845">
    <property type="component" value="Unassembled WGS sequence"/>
</dbReference>
<dbReference type="GO" id="GO:0004814">
    <property type="term" value="F:arginine-tRNA ligase activity"/>
    <property type="evidence" value="ECO:0007669"/>
    <property type="project" value="UniProtKB-UniRule"/>
</dbReference>
<evidence type="ECO:0000256" key="3">
    <source>
        <dbReference type="ARBA" id="ARBA00022598"/>
    </source>
</evidence>
<dbReference type="PRINTS" id="PR01038">
    <property type="entry name" value="TRNASYNTHARG"/>
</dbReference>
<dbReference type="SUPFAM" id="SSF55190">
    <property type="entry name" value="Arginyl-tRNA synthetase (ArgRS), N-terminal 'additional' domain"/>
    <property type="match status" value="1"/>
</dbReference>
<dbReference type="Pfam" id="PF05746">
    <property type="entry name" value="DALR_1"/>
    <property type="match status" value="1"/>
</dbReference>
<dbReference type="Pfam" id="PF03485">
    <property type="entry name" value="Arg_tRNA_synt_N"/>
    <property type="match status" value="1"/>
</dbReference>
<keyword evidence="3 9" id="KW-0436">Ligase</keyword>
<evidence type="ECO:0000259" key="11">
    <source>
        <dbReference type="SMART" id="SM00836"/>
    </source>
</evidence>
<dbReference type="SMART" id="SM01016">
    <property type="entry name" value="Arg_tRNA_synt_N"/>
    <property type="match status" value="1"/>
</dbReference>
<evidence type="ECO:0000256" key="1">
    <source>
        <dbReference type="ARBA" id="ARBA00005594"/>
    </source>
</evidence>
<dbReference type="EMBL" id="QWGA01000008">
    <property type="protein sequence ID" value="RIJ27621.1"/>
    <property type="molecule type" value="Genomic_DNA"/>
</dbReference>
<evidence type="ECO:0000256" key="7">
    <source>
        <dbReference type="ARBA" id="ARBA00023146"/>
    </source>
</evidence>
<comment type="subunit">
    <text evidence="9">Monomer.</text>
</comment>
<dbReference type="InterPro" id="IPR008909">
    <property type="entry name" value="DALR_anticod-bd"/>
</dbReference>
<comment type="similarity">
    <text evidence="1 9 10">Belongs to the class-I aminoacyl-tRNA synthetase family.</text>
</comment>
<reference evidence="13 14" key="1">
    <citation type="submission" date="2018-08" db="EMBL/GenBank/DDBJ databases">
        <title>Henriciella mobilis sp. nov., isolated from seawater.</title>
        <authorList>
            <person name="Cheng H."/>
            <person name="Wu Y.-H."/>
            <person name="Xu X.-W."/>
            <person name="Guo L.-L."/>
        </authorList>
    </citation>
    <scope>NUCLEOTIDE SEQUENCE [LARGE SCALE GENOMIC DNA]</scope>
    <source>
        <strain evidence="13 14">CCUG67844</strain>
    </source>
</reference>
<evidence type="ECO:0000256" key="2">
    <source>
        <dbReference type="ARBA" id="ARBA00022490"/>
    </source>
</evidence>
<dbReference type="RefSeq" id="WP_119454998.1">
    <property type="nucleotide sequence ID" value="NZ_QWGA01000008.1"/>
</dbReference>
<dbReference type="Gene3D" id="3.40.50.620">
    <property type="entry name" value="HUPs"/>
    <property type="match status" value="1"/>
</dbReference>
<keyword evidence="5 9" id="KW-0067">ATP-binding</keyword>
<dbReference type="Gene3D" id="1.10.730.10">
    <property type="entry name" value="Isoleucyl-tRNA Synthetase, Domain 1"/>
    <property type="match status" value="1"/>
</dbReference>
<evidence type="ECO:0000313" key="13">
    <source>
        <dbReference type="EMBL" id="RIJ27621.1"/>
    </source>
</evidence>
<dbReference type="SUPFAM" id="SSF52374">
    <property type="entry name" value="Nucleotidylyl transferase"/>
    <property type="match status" value="1"/>
</dbReference>